<feature type="chain" id="PRO_5034981396" description="Endo-1,3(4)-beta-glucanase 1 carbohydrate binding domain-containing protein" evidence="1">
    <location>
        <begin position="20"/>
        <end position="138"/>
    </location>
</feature>
<dbReference type="Pfam" id="PF10645">
    <property type="entry name" value="Carb_bind"/>
    <property type="match status" value="2"/>
</dbReference>
<dbReference type="AlphaFoldDB" id="A0A8H5MAD4"/>
<dbReference type="Proteomes" id="UP000518752">
    <property type="component" value="Unassembled WGS sequence"/>
</dbReference>
<feature type="domain" description="Endo-1,3(4)-beta-glucanase 1 carbohydrate binding" evidence="2">
    <location>
        <begin position="26"/>
        <end position="74"/>
    </location>
</feature>
<organism evidence="3 4">
    <name type="scientific">Collybiopsis confluens</name>
    <dbReference type="NCBI Taxonomy" id="2823264"/>
    <lineage>
        <taxon>Eukaryota</taxon>
        <taxon>Fungi</taxon>
        <taxon>Dikarya</taxon>
        <taxon>Basidiomycota</taxon>
        <taxon>Agaricomycotina</taxon>
        <taxon>Agaricomycetes</taxon>
        <taxon>Agaricomycetidae</taxon>
        <taxon>Agaricales</taxon>
        <taxon>Marasmiineae</taxon>
        <taxon>Omphalotaceae</taxon>
        <taxon>Collybiopsis</taxon>
    </lineage>
</organism>
<dbReference type="InterPro" id="IPR018909">
    <property type="entry name" value="Eng1_septum"/>
</dbReference>
<evidence type="ECO:0000256" key="1">
    <source>
        <dbReference type="SAM" id="SignalP"/>
    </source>
</evidence>
<evidence type="ECO:0000313" key="3">
    <source>
        <dbReference type="EMBL" id="KAF5386361.1"/>
    </source>
</evidence>
<protein>
    <recommendedName>
        <fullName evidence="2">Endo-1,3(4)-beta-glucanase 1 carbohydrate binding domain-containing protein</fullName>
    </recommendedName>
</protein>
<feature type="domain" description="Endo-1,3(4)-beta-glucanase 1 carbohydrate binding" evidence="2">
    <location>
        <begin position="88"/>
        <end position="135"/>
    </location>
</feature>
<feature type="signal peptide" evidence="1">
    <location>
        <begin position="1"/>
        <end position="19"/>
    </location>
</feature>
<dbReference type="EMBL" id="JAACJN010000036">
    <property type="protein sequence ID" value="KAF5386361.1"/>
    <property type="molecule type" value="Genomic_DNA"/>
</dbReference>
<reference evidence="3 4" key="1">
    <citation type="journal article" date="2020" name="ISME J.">
        <title>Uncovering the hidden diversity of litter-decomposition mechanisms in mushroom-forming fungi.</title>
        <authorList>
            <person name="Floudas D."/>
            <person name="Bentzer J."/>
            <person name="Ahren D."/>
            <person name="Johansson T."/>
            <person name="Persson P."/>
            <person name="Tunlid A."/>
        </authorList>
    </citation>
    <scope>NUCLEOTIDE SEQUENCE [LARGE SCALE GENOMIC DNA]</scope>
    <source>
        <strain evidence="3 4">CBS 406.79</strain>
    </source>
</reference>
<evidence type="ECO:0000313" key="4">
    <source>
        <dbReference type="Proteomes" id="UP000518752"/>
    </source>
</evidence>
<dbReference type="GO" id="GO:0030246">
    <property type="term" value="F:carbohydrate binding"/>
    <property type="evidence" value="ECO:0007669"/>
    <property type="project" value="InterPro"/>
</dbReference>
<gene>
    <name evidence="3" type="ORF">D9757_006666</name>
</gene>
<accession>A0A8H5MAD4</accession>
<keyword evidence="1" id="KW-0732">Signal</keyword>
<proteinExistence type="predicted"/>
<name>A0A8H5MAD4_9AGAR</name>
<dbReference type="OrthoDB" id="3000963at2759"/>
<evidence type="ECO:0000259" key="2">
    <source>
        <dbReference type="Pfam" id="PF10645"/>
    </source>
</evidence>
<sequence>MTRLLSFVLTALFTSFVAAQDDSLLNCGESRYHPSQYTCFDGSVLCPIISGDIYIRCGNACYSTDQYSCSDNVLEPYNPNGPDTLEDCGAARFQPSQYVCLDGDFLCPIIDGDLSLRCGDACYLPSQYQCSNGNLGPI</sequence>
<keyword evidence="4" id="KW-1185">Reference proteome</keyword>
<comment type="caution">
    <text evidence="3">The sequence shown here is derived from an EMBL/GenBank/DDBJ whole genome shotgun (WGS) entry which is preliminary data.</text>
</comment>